<dbReference type="PROSITE" id="PS01031">
    <property type="entry name" value="SHSP"/>
    <property type="match status" value="1"/>
</dbReference>
<keyword evidence="7" id="KW-1185">Reference proteome</keyword>
<dbReference type="STRING" id="8496.A0A151PCK4"/>
<dbReference type="PANTHER" id="PTHR45640">
    <property type="entry name" value="HEAT SHOCK PROTEIN HSP-12.2-RELATED"/>
    <property type="match status" value="1"/>
</dbReference>
<gene>
    <name evidence="6" type="ORF">Y1Q_0018425</name>
</gene>
<dbReference type="GO" id="GO:0005737">
    <property type="term" value="C:cytoplasm"/>
    <property type="evidence" value="ECO:0007669"/>
    <property type="project" value="TreeGrafter"/>
</dbReference>
<evidence type="ECO:0000259" key="5">
    <source>
        <dbReference type="PROSITE" id="PS01031"/>
    </source>
</evidence>
<evidence type="ECO:0000256" key="2">
    <source>
        <dbReference type="PROSITE-ProRule" id="PRU00285"/>
    </source>
</evidence>
<dbReference type="eggNOG" id="KOG3591">
    <property type="taxonomic scope" value="Eukaryota"/>
</dbReference>
<dbReference type="SUPFAM" id="SSF49764">
    <property type="entry name" value="HSP20-like chaperones"/>
    <property type="match status" value="1"/>
</dbReference>
<comment type="caution">
    <text evidence="6">The sequence shown here is derived from an EMBL/GenBank/DDBJ whole genome shotgun (WGS) entry which is preliminary data.</text>
</comment>
<proteinExistence type="inferred from homology"/>
<evidence type="ECO:0000256" key="4">
    <source>
        <dbReference type="SAM" id="MobiDB-lite"/>
    </source>
</evidence>
<dbReference type="GO" id="GO:0009408">
    <property type="term" value="P:response to heat"/>
    <property type="evidence" value="ECO:0007669"/>
    <property type="project" value="TreeGrafter"/>
</dbReference>
<organism evidence="6 7">
    <name type="scientific">Alligator mississippiensis</name>
    <name type="common">American alligator</name>
    <dbReference type="NCBI Taxonomy" id="8496"/>
    <lineage>
        <taxon>Eukaryota</taxon>
        <taxon>Metazoa</taxon>
        <taxon>Chordata</taxon>
        <taxon>Craniata</taxon>
        <taxon>Vertebrata</taxon>
        <taxon>Euteleostomi</taxon>
        <taxon>Archelosauria</taxon>
        <taxon>Archosauria</taxon>
        <taxon>Crocodylia</taxon>
        <taxon>Alligatoridae</taxon>
        <taxon>Alligatorinae</taxon>
        <taxon>Alligator</taxon>
    </lineage>
</organism>
<evidence type="ECO:0000256" key="1">
    <source>
        <dbReference type="ARBA" id="ARBA00023016"/>
    </source>
</evidence>
<accession>A0A151PCK4</accession>
<dbReference type="GO" id="GO:0004402">
    <property type="term" value="F:histone acetyltransferase activity"/>
    <property type="evidence" value="ECO:0007669"/>
    <property type="project" value="InterPro"/>
</dbReference>
<dbReference type="GO" id="GO:0006355">
    <property type="term" value="P:regulation of DNA-templated transcription"/>
    <property type="evidence" value="ECO:0007669"/>
    <property type="project" value="InterPro"/>
</dbReference>
<dbReference type="InterPro" id="IPR008978">
    <property type="entry name" value="HSP20-like_chaperone"/>
</dbReference>
<dbReference type="EMBL" id="AKHW03000499">
    <property type="protein sequence ID" value="KYO46669.1"/>
    <property type="molecule type" value="Genomic_DNA"/>
</dbReference>
<feature type="region of interest" description="Disordered" evidence="4">
    <location>
        <begin position="118"/>
        <end position="143"/>
    </location>
</feature>
<dbReference type="GO" id="GO:0042026">
    <property type="term" value="P:protein refolding"/>
    <property type="evidence" value="ECO:0007669"/>
    <property type="project" value="TreeGrafter"/>
</dbReference>
<dbReference type="AlphaFoldDB" id="A0A151PCK4"/>
<dbReference type="Pfam" id="PF06466">
    <property type="entry name" value="PCAF_N"/>
    <property type="match status" value="1"/>
</dbReference>
<feature type="compositionally biased region" description="Polar residues" evidence="4">
    <location>
        <begin position="122"/>
        <end position="140"/>
    </location>
</feature>
<evidence type="ECO:0000313" key="7">
    <source>
        <dbReference type="Proteomes" id="UP000050525"/>
    </source>
</evidence>
<dbReference type="GO" id="GO:0005634">
    <property type="term" value="C:nucleus"/>
    <property type="evidence" value="ECO:0007669"/>
    <property type="project" value="InterPro"/>
</dbReference>
<dbReference type="CDD" id="cd06481">
    <property type="entry name" value="ACD_HspB9_like"/>
    <property type="match status" value="1"/>
</dbReference>
<dbReference type="PANTHER" id="PTHR45640:SF2">
    <property type="entry name" value="HEAT SHOCK PROTEIN BETA-11-RELATED"/>
    <property type="match status" value="1"/>
</dbReference>
<dbReference type="InterPro" id="IPR009464">
    <property type="entry name" value="PCAF_N"/>
</dbReference>
<comment type="similarity">
    <text evidence="2 3">Belongs to the small heat shock protein (HSP20) family.</text>
</comment>
<sequence length="260" mass="29518">MVVDMENLLMLVQKEEEIDTKLAYFHLFKGVLKLVQYKFSHLPPKEQRTMYELSTMFLLCLNSLKLKMPSQFRQHSQNDDASTYKVNYTSTIFAELEREVRWEMERTQDFMSGVQKLLAGEGSSNPSKEQEQSTNMTLPQGTDRGFTISQDIKGFAPEELTVKLVGKKVLLTGKKEMQSEDSKGSFSYKFEVFKREWDVPEGMDPNEVTCSISSEGQLRIEAPHQALTATPERNVPIQITPVGCEAAVRSKEGANGRTKA</sequence>
<keyword evidence="1" id="KW-0346">Stress response</keyword>
<protein>
    <submittedName>
        <fullName evidence="6">Heat shock protein beta-11-like</fullName>
    </submittedName>
</protein>
<dbReference type="InterPro" id="IPR002068">
    <property type="entry name" value="A-crystallin/Hsp20_dom"/>
</dbReference>
<dbReference type="GO" id="GO:0051082">
    <property type="term" value="F:unfolded protein binding"/>
    <property type="evidence" value="ECO:0007669"/>
    <property type="project" value="TreeGrafter"/>
</dbReference>
<dbReference type="InterPro" id="IPR001436">
    <property type="entry name" value="Alpha-crystallin/sHSP_animal"/>
</dbReference>
<evidence type="ECO:0000256" key="3">
    <source>
        <dbReference type="RuleBase" id="RU003616"/>
    </source>
</evidence>
<dbReference type="Proteomes" id="UP000050525">
    <property type="component" value="Unassembled WGS sequence"/>
</dbReference>
<evidence type="ECO:0000313" key="6">
    <source>
        <dbReference type="EMBL" id="KYO46669.1"/>
    </source>
</evidence>
<feature type="domain" description="SHSP" evidence="5">
    <location>
        <begin position="127"/>
        <end position="240"/>
    </location>
</feature>
<name>A0A151PCK4_ALLMI</name>
<dbReference type="Gene3D" id="2.60.40.790">
    <property type="match status" value="1"/>
</dbReference>
<reference evidence="6 7" key="1">
    <citation type="journal article" date="2012" name="Genome Biol.">
        <title>Sequencing three crocodilian genomes to illuminate the evolution of archosaurs and amniotes.</title>
        <authorList>
            <person name="St John J.A."/>
            <person name="Braun E.L."/>
            <person name="Isberg S.R."/>
            <person name="Miles L.G."/>
            <person name="Chong A.Y."/>
            <person name="Gongora J."/>
            <person name="Dalzell P."/>
            <person name="Moran C."/>
            <person name="Bed'hom B."/>
            <person name="Abzhanov A."/>
            <person name="Burgess S.C."/>
            <person name="Cooksey A.M."/>
            <person name="Castoe T.A."/>
            <person name="Crawford N.G."/>
            <person name="Densmore L.D."/>
            <person name="Drew J.C."/>
            <person name="Edwards S.V."/>
            <person name="Faircloth B.C."/>
            <person name="Fujita M.K."/>
            <person name="Greenwold M.J."/>
            <person name="Hoffmann F.G."/>
            <person name="Howard J.M."/>
            <person name="Iguchi T."/>
            <person name="Janes D.E."/>
            <person name="Khan S.Y."/>
            <person name="Kohno S."/>
            <person name="de Koning A.J."/>
            <person name="Lance S.L."/>
            <person name="McCarthy F.M."/>
            <person name="McCormack J.E."/>
            <person name="Merchant M.E."/>
            <person name="Peterson D.G."/>
            <person name="Pollock D.D."/>
            <person name="Pourmand N."/>
            <person name="Raney B.J."/>
            <person name="Roessler K.A."/>
            <person name="Sanford J.R."/>
            <person name="Sawyer R.H."/>
            <person name="Schmidt C.J."/>
            <person name="Triplett E.W."/>
            <person name="Tuberville T.D."/>
            <person name="Venegas-Anaya M."/>
            <person name="Howard J.T."/>
            <person name="Jarvis E.D."/>
            <person name="Guillette L.J.Jr."/>
            <person name="Glenn T.C."/>
            <person name="Green R.E."/>
            <person name="Ray D.A."/>
        </authorList>
    </citation>
    <scope>NUCLEOTIDE SEQUENCE [LARGE SCALE GENOMIC DNA]</scope>
    <source>
        <strain evidence="6">KSC_2009_1</strain>
    </source>
</reference>
<dbReference type="Pfam" id="PF00011">
    <property type="entry name" value="HSP20"/>
    <property type="match status" value="1"/>
</dbReference>